<dbReference type="OrthoDB" id="9984778at2759"/>
<comment type="pathway">
    <text evidence="3">Protein modification; protein ubiquitination.</text>
</comment>
<reference evidence="18 19" key="1">
    <citation type="submission" date="2014-02" db="EMBL/GenBank/DDBJ databases">
        <title>Transposable element dynamics among asymbiotic and ectomycorrhizal Amanita fungi.</title>
        <authorList>
            <consortium name="DOE Joint Genome Institute"/>
            <person name="Hess J."/>
            <person name="Skrede I."/>
            <person name="Wolfe B."/>
            <person name="LaButti K."/>
            <person name="Ohm R.A."/>
            <person name="Grigoriev I.V."/>
            <person name="Pringle A."/>
        </authorList>
    </citation>
    <scope>NUCLEOTIDE SEQUENCE [LARGE SCALE GENOMIC DNA]</scope>
    <source>
        <strain evidence="18 19">SKay4041</strain>
    </source>
</reference>
<dbReference type="PROSITE" id="PS50089">
    <property type="entry name" value="ZF_RING_2"/>
    <property type="match status" value="1"/>
</dbReference>
<evidence type="ECO:0000256" key="13">
    <source>
        <dbReference type="ARBA" id="ARBA00023136"/>
    </source>
</evidence>
<feature type="transmembrane region" description="Helical" evidence="16">
    <location>
        <begin position="634"/>
        <end position="652"/>
    </location>
</feature>
<dbReference type="EC" id="2.3.2.27" evidence="4"/>
<evidence type="ECO:0000256" key="3">
    <source>
        <dbReference type="ARBA" id="ARBA00004906"/>
    </source>
</evidence>
<dbReference type="InterPro" id="IPR013083">
    <property type="entry name" value="Znf_RING/FYVE/PHD"/>
</dbReference>
<dbReference type="Pfam" id="PF13639">
    <property type="entry name" value="zf-RING_2"/>
    <property type="match status" value="1"/>
</dbReference>
<dbReference type="PANTHER" id="PTHR22763">
    <property type="entry name" value="RING ZINC FINGER PROTEIN"/>
    <property type="match status" value="1"/>
</dbReference>
<evidence type="ECO:0000256" key="14">
    <source>
        <dbReference type="PROSITE-ProRule" id="PRU00175"/>
    </source>
</evidence>
<evidence type="ECO:0000256" key="1">
    <source>
        <dbReference type="ARBA" id="ARBA00000900"/>
    </source>
</evidence>
<dbReference type="GO" id="GO:0008270">
    <property type="term" value="F:zinc ion binding"/>
    <property type="evidence" value="ECO:0007669"/>
    <property type="project" value="UniProtKB-KW"/>
</dbReference>
<evidence type="ECO:0000256" key="6">
    <source>
        <dbReference type="ARBA" id="ARBA00022692"/>
    </source>
</evidence>
<dbReference type="GO" id="GO:0061630">
    <property type="term" value="F:ubiquitin protein ligase activity"/>
    <property type="evidence" value="ECO:0007669"/>
    <property type="project" value="UniProtKB-EC"/>
</dbReference>
<dbReference type="InterPro" id="IPR001841">
    <property type="entry name" value="Znf_RING"/>
</dbReference>
<proteinExistence type="predicted"/>
<evidence type="ECO:0000256" key="12">
    <source>
        <dbReference type="ARBA" id="ARBA00022989"/>
    </source>
</evidence>
<keyword evidence="9 14" id="KW-0863">Zinc-finger</keyword>
<feature type="transmembrane region" description="Helical" evidence="16">
    <location>
        <begin position="373"/>
        <end position="394"/>
    </location>
</feature>
<comment type="subcellular location">
    <subcellularLocation>
        <location evidence="2">Endomembrane system</location>
        <topology evidence="2">Multi-pass membrane protein</topology>
    </subcellularLocation>
</comment>
<evidence type="ECO:0000256" key="5">
    <source>
        <dbReference type="ARBA" id="ARBA00022679"/>
    </source>
</evidence>
<keyword evidence="6 16" id="KW-0812">Transmembrane</keyword>
<evidence type="ECO:0000256" key="2">
    <source>
        <dbReference type="ARBA" id="ARBA00004127"/>
    </source>
</evidence>
<dbReference type="SUPFAM" id="SSF57850">
    <property type="entry name" value="RING/U-box"/>
    <property type="match status" value="1"/>
</dbReference>
<comment type="catalytic activity">
    <reaction evidence="1">
        <text>S-ubiquitinyl-[E2 ubiquitin-conjugating enzyme]-L-cysteine + [acceptor protein]-L-lysine = [E2 ubiquitin-conjugating enzyme]-L-cysteine + N(6)-ubiquitinyl-[acceptor protein]-L-lysine.</text>
        <dbReference type="EC" id="2.3.2.27"/>
    </reaction>
</comment>
<keyword evidence="12 16" id="KW-1133">Transmembrane helix</keyword>
<evidence type="ECO:0000256" key="10">
    <source>
        <dbReference type="ARBA" id="ARBA00022786"/>
    </source>
</evidence>
<evidence type="ECO:0000256" key="9">
    <source>
        <dbReference type="ARBA" id="ARBA00022771"/>
    </source>
</evidence>
<evidence type="ECO:0000259" key="17">
    <source>
        <dbReference type="PROSITE" id="PS50089"/>
    </source>
</evidence>
<feature type="region of interest" description="Disordered" evidence="15">
    <location>
        <begin position="706"/>
        <end position="737"/>
    </location>
</feature>
<feature type="compositionally biased region" description="Low complexity" evidence="15">
    <location>
        <begin position="484"/>
        <end position="509"/>
    </location>
</feature>
<organism evidence="18 19">
    <name type="scientific">Amanita thiersii Skay4041</name>
    <dbReference type="NCBI Taxonomy" id="703135"/>
    <lineage>
        <taxon>Eukaryota</taxon>
        <taxon>Fungi</taxon>
        <taxon>Dikarya</taxon>
        <taxon>Basidiomycota</taxon>
        <taxon>Agaricomycotina</taxon>
        <taxon>Agaricomycetes</taxon>
        <taxon>Agaricomycetidae</taxon>
        <taxon>Agaricales</taxon>
        <taxon>Pluteineae</taxon>
        <taxon>Amanitaceae</taxon>
        <taxon>Amanita</taxon>
    </lineage>
</organism>
<dbReference type="InterPro" id="IPR021319">
    <property type="entry name" value="DUF2921"/>
</dbReference>
<keyword evidence="5" id="KW-0808">Transferase</keyword>
<evidence type="ECO:0000256" key="7">
    <source>
        <dbReference type="ARBA" id="ARBA00022723"/>
    </source>
</evidence>
<feature type="transmembrane region" description="Helical" evidence="16">
    <location>
        <begin position="605"/>
        <end position="622"/>
    </location>
</feature>
<keyword evidence="7" id="KW-0479">Metal-binding</keyword>
<dbReference type="STRING" id="703135.A0A2A9NRG8"/>
<sequence length="793" mass="87662">MNNPIQDEETGQARQQQRTRSSFSSFLFLCLMLFLITSHNSDEFLARHQYQDTLEILSYQLSNFTAWLNGTATNFTIPDRDPILGALLDTYHVQTKELDPSQESYFPNVTGFIHGKLKYHNITPLALSSSGDLPGSSLLETYMAGINVTEIDGRLGRWNWTASDKVAFSVIEKPAKSMQKNTTLSKTMALMRGRVEFTDTSNGNDLRLDFEGVHLVSDGSIYGFAAPSSQPIDIRQLPSIVPVVIKNETAMVIEPELAARIQKLENLIDAGVIDSESSTSVDDVPETTCPFTLYAQIRPVPVSANLMQELEDEVQYPTGATTVKAPKLSIDGVMISKECGLLYELFDTEGLRSRSFSRKVTTCTNSLKAVLNAANNLTDAGLAMFSYLVMLILFSRQTKRSRTPSGISRVSRWTFLAQATVDSVSFAGHVTFAILAEGRPSLSLTAPAFLACMLFIYEAQFSVLIYQIQLPESVASTLSPAMNTTGSPAPNTAASTTATGGTGTAPQTSTIMTQPMTVPLPVPATQPGTQNTSRSFFAFLIHHIRTDPQARLWLMLFVFLTIIVRVILSPFLSMLFVSVTYSSIWLPQIVRSARRGRTSGLAKEYIFGTTICRLYFLLYFLACPKNVLEIEPRSWIYLLAMFVLLQAVVLLLQDWLGPSFFLPQRYASSHGYNYHPAITLPDPESPDQSLGDCSICMDAIIINPHSSPRHSQSFDGKGTRDNRASGMGTSEKRKPKGSANVLLNAMQRGVGSVSSRKVYSLAPCHHLFHTECLERWLAIKNICPQCRRPLPPL</sequence>
<dbReference type="SMART" id="SM00184">
    <property type="entry name" value="RING"/>
    <property type="match status" value="1"/>
</dbReference>
<evidence type="ECO:0000256" key="8">
    <source>
        <dbReference type="ARBA" id="ARBA00022729"/>
    </source>
</evidence>
<feature type="region of interest" description="Disordered" evidence="15">
    <location>
        <begin position="481"/>
        <end position="509"/>
    </location>
</feature>
<evidence type="ECO:0000256" key="4">
    <source>
        <dbReference type="ARBA" id="ARBA00012483"/>
    </source>
</evidence>
<keyword evidence="19" id="KW-1185">Reference proteome</keyword>
<feature type="transmembrane region" description="Helical" evidence="16">
    <location>
        <begin position="21"/>
        <end position="39"/>
    </location>
</feature>
<evidence type="ECO:0000256" key="11">
    <source>
        <dbReference type="ARBA" id="ARBA00022833"/>
    </source>
</evidence>
<dbReference type="Gene3D" id="3.30.40.10">
    <property type="entry name" value="Zinc/RING finger domain, C3HC4 (zinc finger)"/>
    <property type="match status" value="1"/>
</dbReference>
<dbReference type="InterPro" id="IPR050731">
    <property type="entry name" value="HRD1_E3_ubiq-ligases"/>
</dbReference>
<evidence type="ECO:0000256" key="16">
    <source>
        <dbReference type="SAM" id="Phobius"/>
    </source>
</evidence>
<keyword evidence="10" id="KW-0833">Ubl conjugation pathway</keyword>
<dbReference type="PANTHER" id="PTHR22763:SF162">
    <property type="entry name" value="TRANSMEMBRANE E3 UBIQUITIN-PROTEIN LIGASE 1"/>
    <property type="match status" value="1"/>
</dbReference>
<gene>
    <name evidence="18" type="ORF">AMATHDRAFT_2632</name>
</gene>
<dbReference type="AlphaFoldDB" id="A0A2A9NRG8"/>
<evidence type="ECO:0000313" key="18">
    <source>
        <dbReference type="EMBL" id="PFH51924.1"/>
    </source>
</evidence>
<evidence type="ECO:0000313" key="19">
    <source>
        <dbReference type="Proteomes" id="UP000242287"/>
    </source>
</evidence>
<keyword evidence="11" id="KW-0862">Zinc</keyword>
<feature type="transmembrane region" description="Helical" evidence="16">
    <location>
        <begin position="550"/>
        <end position="568"/>
    </location>
</feature>
<dbReference type="Pfam" id="PF11145">
    <property type="entry name" value="DUF2921"/>
    <property type="match status" value="1"/>
</dbReference>
<dbReference type="EMBL" id="KZ301983">
    <property type="protein sequence ID" value="PFH51924.1"/>
    <property type="molecule type" value="Genomic_DNA"/>
</dbReference>
<protein>
    <recommendedName>
        <fullName evidence="4">RING-type E3 ubiquitin transferase</fullName>
        <ecNumber evidence="4">2.3.2.27</ecNumber>
    </recommendedName>
</protein>
<keyword evidence="13 16" id="KW-0472">Membrane</keyword>
<dbReference type="Proteomes" id="UP000242287">
    <property type="component" value="Unassembled WGS sequence"/>
</dbReference>
<evidence type="ECO:0000256" key="15">
    <source>
        <dbReference type="SAM" id="MobiDB-lite"/>
    </source>
</evidence>
<dbReference type="GO" id="GO:0012505">
    <property type="term" value="C:endomembrane system"/>
    <property type="evidence" value="ECO:0007669"/>
    <property type="project" value="UniProtKB-SubCell"/>
</dbReference>
<feature type="domain" description="RING-type" evidence="17">
    <location>
        <begin position="693"/>
        <end position="787"/>
    </location>
</feature>
<keyword evidence="8" id="KW-0732">Signal</keyword>
<accession>A0A2A9NRG8</accession>
<dbReference type="GO" id="GO:0043161">
    <property type="term" value="P:proteasome-mediated ubiquitin-dependent protein catabolic process"/>
    <property type="evidence" value="ECO:0007669"/>
    <property type="project" value="TreeGrafter"/>
</dbReference>
<name>A0A2A9NRG8_9AGAR</name>